<dbReference type="InterPro" id="IPR050300">
    <property type="entry name" value="GDXG_lipolytic_enzyme"/>
</dbReference>
<dbReference type="PANTHER" id="PTHR48081">
    <property type="entry name" value="AB HYDROLASE SUPERFAMILY PROTEIN C4A8.06C"/>
    <property type="match status" value="1"/>
</dbReference>
<dbReference type="SUPFAM" id="SSF53474">
    <property type="entry name" value="alpha/beta-Hydrolases"/>
    <property type="match status" value="1"/>
</dbReference>
<dbReference type="EMBL" id="AP026801">
    <property type="protein sequence ID" value="BDR56635.1"/>
    <property type="molecule type" value="Genomic_DNA"/>
</dbReference>
<gene>
    <name evidence="3" type="primary">aes</name>
    <name evidence="3" type="ORF">KIMC2_11970</name>
</gene>
<dbReference type="AlphaFoldDB" id="A0AAU9D5F5"/>
<dbReference type="Gene3D" id="3.40.50.1820">
    <property type="entry name" value="alpha/beta hydrolase"/>
    <property type="match status" value="1"/>
</dbReference>
<dbReference type="RefSeq" id="WP_317694945.1">
    <property type="nucleotide sequence ID" value="NZ_AP026801.1"/>
</dbReference>
<feature type="domain" description="BD-FAE-like" evidence="2">
    <location>
        <begin position="93"/>
        <end position="249"/>
    </location>
</feature>
<protein>
    <submittedName>
        <fullName evidence="3">Endo-1,4-beta-xylanase</fullName>
    </submittedName>
</protein>
<sequence length="321" mass="35752">MKIEKFNLSSENQNVTLTTYLLDDSPETINGKPRPGIIICPGGGYFSCSDREAEPVAIKFASLGYHAFVLRYSTYSDGSLELPDLSKPLPVKKDRIFPRQVIELGKAMVLVKKHASEWNLDPEKVAVCGFSAGGHNAALYSTSWNQTWVKDQFGNDASLLKPALSILGYALTDYVMLSSQIDELPAGMDKSFMIASFVAYLGMEKPDQELLEQVSPARHVDSNTPPSFIWANFEDPLVSIQHSIKLAEAMKSENIPFELHIFEKGTHGLSLADQTSAAAKSQIIRHTANWFDLCAEWLEDRFALPLPELSDFEKMQQEQNS</sequence>
<dbReference type="KEGG" id="xak:KIMC2_11970"/>
<keyword evidence="1" id="KW-0378">Hydrolase</keyword>
<dbReference type="Proteomes" id="UP001321804">
    <property type="component" value="Chromosome"/>
</dbReference>
<dbReference type="InterPro" id="IPR049492">
    <property type="entry name" value="BD-FAE-like_dom"/>
</dbReference>
<evidence type="ECO:0000259" key="2">
    <source>
        <dbReference type="Pfam" id="PF20434"/>
    </source>
</evidence>
<dbReference type="Pfam" id="PF20434">
    <property type="entry name" value="BD-FAE"/>
    <property type="match status" value="1"/>
</dbReference>
<organism evidence="3 4">
    <name type="scientific">Xylocopilactobacillus apis</name>
    <dbReference type="NCBI Taxonomy" id="2932183"/>
    <lineage>
        <taxon>Bacteria</taxon>
        <taxon>Bacillati</taxon>
        <taxon>Bacillota</taxon>
        <taxon>Bacilli</taxon>
        <taxon>Lactobacillales</taxon>
        <taxon>Lactobacillaceae</taxon>
        <taxon>Xylocopilactobacillus</taxon>
    </lineage>
</organism>
<dbReference type="PANTHER" id="PTHR48081:SF6">
    <property type="entry name" value="PEPTIDASE S9 PROLYL OLIGOPEPTIDASE CATALYTIC DOMAIN-CONTAINING PROTEIN"/>
    <property type="match status" value="1"/>
</dbReference>
<evidence type="ECO:0000256" key="1">
    <source>
        <dbReference type="ARBA" id="ARBA00022801"/>
    </source>
</evidence>
<dbReference type="GO" id="GO:0016787">
    <property type="term" value="F:hydrolase activity"/>
    <property type="evidence" value="ECO:0007669"/>
    <property type="project" value="UniProtKB-KW"/>
</dbReference>
<evidence type="ECO:0000313" key="4">
    <source>
        <dbReference type="Proteomes" id="UP001321804"/>
    </source>
</evidence>
<proteinExistence type="predicted"/>
<name>A0AAU9D5F5_9LACO</name>
<reference evidence="3 4" key="1">
    <citation type="journal article" date="2023" name="Microbiol. Spectr.">
        <title>Symbiosis of Carpenter Bees with Uncharacterized Lactic Acid Bacteria Showing NAD Auxotrophy.</title>
        <authorList>
            <person name="Kawasaki S."/>
            <person name="Ozawa K."/>
            <person name="Mori T."/>
            <person name="Yamamoto A."/>
            <person name="Ito M."/>
            <person name="Ohkuma M."/>
            <person name="Sakamoto M."/>
            <person name="Matsutani M."/>
        </authorList>
    </citation>
    <scope>NUCLEOTIDE SEQUENCE [LARGE SCALE GENOMIC DNA]</scope>
    <source>
        <strain evidence="3 4">KimC2</strain>
    </source>
</reference>
<accession>A0AAU9D5F5</accession>
<evidence type="ECO:0000313" key="3">
    <source>
        <dbReference type="EMBL" id="BDR56635.1"/>
    </source>
</evidence>
<keyword evidence="4" id="KW-1185">Reference proteome</keyword>
<dbReference type="InterPro" id="IPR029058">
    <property type="entry name" value="AB_hydrolase_fold"/>
</dbReference>